<feature type="transmembrane region" description="Helical" evidence="8">
    <location>
        <begin position="258"/>
        <end position="280"/>
    </location>
</feature>
<comment type="subcellular location">
    <subcellularLocation>
        <location evidence="1">Cell membrane</location>
        <topology evidence="1">Multi-pass membrane protein</topology>
    </subcellularLocation>
</comment>
<dbReference type="PANTHER" id="PTHR33121:SF70">
    <property type="entry name" value="SIGNALING PROTEIN YKOW"/>
    <property type="match status" value="1"/>
</dbReference>
<dbReference type="Proteomes" id="UP001056201">
    <property type="component" value="Chromosome 2"/>
</dbReference>
<accession>A0ABY4SH27</accession>
<feature type="domain" description="PTS EIIC type-3" evidence="10">
    <location>
        <begin position="1"/>
        <end position="355"/>
    </location>
</feature>
<evidence type="ECO:0000256" key="5">
    <source>
        <dbReference type="ARBA" id="ARBA00022692"/>
    </source>
</evidence>
<dbReference type="Pfam" id="PF02378">
    <property type="entry name" value="PTS_EIIC"/>
    <property type="match status" value="1"/>
</dbReference>
<feature type="transmembrane region" description="Helical" evidence="8">
    <location>
        <begin position="226"/>
        <end position="246"/>
    </location>
</feature>
<feature type="transmembrane region" description="Helical" evidence="8">
    <location>
        <begin position="40"/>
        <end position="60"/>
    </location>
</feature>
<evidence type="ECO:0000256" key="6">
    <source>
        <dbReference type="ARBA" id="ARBA00022989"/>
    </source>
</evidence>
<proteinExistence type="predicted"/>
<evidence type="ECO:0000256" key="8">
    <source>
        <dbReference type="SAM" id="Phobius"/>
    </source>
</evidence>
<evidence type="ECO:0000256" key="2">
    <source>
        <dbReference type="ARBA" id="ARBA00022448"/>
    </source>
</evidence>
<evidence type="ECO:0000256" key="1">
    <source>
        <dbReference type="ARBA" id="ARBA00004651"/>
    </source>
</evidence>
<evidence type="ECO:0000256" key="4">
    <source>
        <dbReference type="ARBA" id="ARBA00022597"/>
    </source>
</evidence>
<dbReference type="PANTHER" id="PTHR33121">
    <property type="entry name" value="CYCLIC DI-GMP PHOSPHODIESTERASE PDEF"/>
    <property type="match status" value="1"/>
</dbReference>
<keyword evidence="2" id="KW-0813">Transport</keyword>
<evidence type="ECO:0000256" key="3">
    <source>
        <dbReference type="ARBA" id="ARBA00022475"/>
    </source>
</evidence>
<dbReference type="PROSITE" id="PS51105">
    <property type="entry name" value="PTS_EIIC_TYPE_3"/>
    <property type="match status" value="1"/>
</dbReference>
<evidence type="ECO:0000259" key="9">
    <source>
        <dbReference type="PROSITE" id="PS50883"/>
    </source>
</evidence>
<keyword evidence="4" id="KW-0762">Sugar transport</keyword>
<feature type="transmembrane region" description="Helical" evidence="8">
    <location>
        <begin position="172"/>
        <end position="189"/>
    </location>
</feature>
<dbReference type="SMART" id="SM00052">
    <property type="entry name" value="EAL"/>
    <property type="match status" value="1"/>
</dbReference>
<feature type="transmembrane region" description="Helical" evidence="8">
    <location>
        <begin position="97"/>
        <end position="117"/>
    </location>
</feature>
<dbReference type="InterPro" id="IPR004501">
    <property type="entry name" value="PTS_EIIC_3"/>
</dbReference>
<dbReference type="EMBL" id="CP097636">
    <property type="protein sequence ID" value="URI11088.1"/>
    <property type="molecule type" value="Genomic_DNA"/>
</dbReference>
<dbReference type="InterPro" id="IPR050706">
    <property type="entry name" value="Cyclic-di-GMP_PDE-like"/>
</dbReference>
<feature type="transmembrane region" description="Helical" evidence="8">
    <location>
        <begin position="72"/>
        <end position="91"/>
    </location>
</feature>
<keyword evidence="6 8" id="KW-1133">Transmembrane helix</keyword>
<protein>
    <submittedName>
        <fullName evidence="11">EAL domain-containing protein</fullName>
    </submittedName>
</protein>
<sequence>MREGMLWLTPYLAVLSALLVLAQLSRLATGQPGLTSLLDHGAAVLQHAMPLMVWGALGAVRALQARLPRAAVALLCMACGALCEHLLALRGTGARAWLTPMGLLLPLWIVPWMGWLAQRRWLARWAGGDEDVVDALRLIVPGLLVVAGVVGALGLLLAALDPLLAQAALPPIAAPAAAASGWLAMALTVGHSLLALLGLPASEALAPLLQAFPLASSGQGPVNQSFFTVFVFIGGSGATAGLLLAVGGSGRLRQHRVLALASLAPVLVNANELLLFGLPVILNPRLLLPFCLAPLCNLLLAWSATRLGWVPALGVDVPASAPIGLNALLAGGGHLAPLLLQGLSLLLGAALYAPFVRRWERALQADEAVTHSLLRAVFGQRLDTLAPDAPTVCPREAHEHRASMLERLAALQQQAMSVHYQPQVDPQTGEMVGCEALLRVQDDGGVSQSPSELLALLRRAQLMPDLDLWVLDTVAAQLHYWRLHWPPSLRVAVNISPGTLAQRSAVERMVDITARLGERLVIEITEQAFTGHEDEVIDAIHRLRQAGARIHIDDFGTGYSSLSYLHRFAVDGIKIDKSFTDTLASERGGPVFRGVCSLAHSLQLEVVVEGVENPWQLQQLPPQPGLTVQGWLFARALPPAEFLRVLDRQQRFEVRRQGA</sequence>
<feature type="transmembrane region" description="Helical" evidence="8">
    <location>
        <begin position="196"/>
        <end position="214"/>
    </location>
</feature>
<feature type="domain" description="EAL" evidence="9">
    <location>
        <begin position="400"/>
        <end position="650"/>
    </location>
</feature>
<dbReference type="CDD" id="cd01948">
    <property type="entry name" value="EAL"/>
    <property type="match status" value="1"/>
</dbReference>
<keyword evidence="5 8" id="KW-0812">Transmembrane</keyword>
<reference evidence="11" key="1">
    <citation type="submission" date="2022-05" db="EMBL/GenBank/DDBJ databases">
        <title>An RpoN-dependent PEP-CTERM gene is involved in floc formation of an Aquincola tertiaricarbonis strain.</title>
        <authorList>
            <person name="Qiu D."/>
            <person name="Xia M."/>
        </authorList>
    </citation>
    <scope>NUCLEOTIDE SEQUENCE</scope>
    <source>
        <strain evidence="11">RN12</strain>
    </source>
</reference>
<dbReference type="RefSeq" id="WP_250199286.1">
    <property type="nucleotide sequence ID" value="NZ_CP097636.1"/>
</dbReference>
<name>A0ABY4SH27_AQUTE</name>
<dbReference type="PROSITE" id="PS50883">
    <property type="entry name" value="EAL"/>
    <property type="match status" value="1"/>
</dbReference>
<evidence type="ECO:0000259" key="10">
    <source>
        <dbReference type="PROSITE" id="PS51105"/>
    </source>
</evidence>
<dbReference type="InterPro" id="IPR035919">
    <property type="entry name" value="EAL_sf"/>
</dbReference>
<keyword evidence="7 8" id="KW-0472">Membrane</keyword>
<keyword evidence="12" id="KW-1185">Reference proteome</keyword>
<dbReference type="SUPFAM" id="SSF141868">
    <property type="entry name" value="EAL domain-like"/>
    <property type="match status" value="1"/>
</dbReference>
<organism evidence="11 12">
    <name type="scientific">Aquincola tertiaricarbonis</name>
    <dbReference type="NCBI Taxonomy" id="391953"/>
    <lineage>
        <taxon>Bacteria</taxon>
        <taxon>Pseudomonadati</taxon>
        <taxon>Pseudomonadota</taxon>
        <taxon>Betaproteobacteria</taxon>
        <taxon>Burkholderiales</taxon>
        <taxon>Sphaerotilaceae</taxon>
        <taxon>Aquincola</taxon>
    </lineage>
</organism>
<feature type="transmembrane region" description="Helical" evidence="8">
    <location>
        <begin position="138"/>
        <end position="160"/>
    </location>
</feature>
<dbReference type="Pfam" id="PF00563">
    <property type="entry name" value="EAL"/>
    <property type="match status" value="1"/>
</dbReference>
<evidence type="ECO:0000313" key="12">
    <source>
        <dbReference type="Proteomes" id="UP001056201"/>
    </source>
</evidence>
<dbReference type="Gene3D" id="3.20.20.450">
    <property type="entry name" value="EAL domain"/>
    <property type="match status" value="1"/>
</dbReference>
<gene>
    <name evidence="11" type="ORF">MW290_19145</name>
</gene>
<keyword evidence="3" id="KW-1003">Cell membrane</keyword>
<evidence type="ECO:0000256" key="7">
    <source>
        <dbReference type="ARBA" id="ARBA00023136"/>
    </source>
</evidence>
<dbReference type="InterPro" id="IPR003352">
    <property type="entry name" value="PTS_EIIC"/>
</dbReference>
<evidence type="ECO:0000313" key="11">
    <source>
        <dbReference type="EMBL" id="URI11088.1"/>
    </source>
</evidence>
<dbReference type="InterPro" id="IPR001633">
    <property type="entry name" value="EAL_dom"/>
</dbReference>